<feature type="domain" description="Glutamyl/glutaminyl-tRNA synthetase class Ib catalytic" evidence="12">
    <location>
        <begin position="63"/>
        <end position="370"/>
    </location>
</feature>
<dbReference type="InterPro" id="IPR011035">
    <property type="entry name" value="Ribosomal_bL25/Gln-tRNA_synth"/>
</dbReference>
<feature type="domain" description="tRNA synthetases class I (E and Q) anti-codon binding" evidence="14">
    <location>
        <begin position="492"/>
        <end position="567"/>
    </location>
</feature>
<feature type="binding site" evidence="9">
    <location>
        <begin position="294"/>
        <end position="295"/>
    </location>
    <ligand>
        <name>ATP</name>
        <dbReference type="ChEBI" id="CHEBI:30616"/>
    </ligand>
</feature>
<evidence type="ECO:0000256" key="3">
    <source>
        <dbReference type="ARBA" id="ARBA00022598"/>
    </source>
</evidence>
<feature type="compositionally biased region" description="Basic and acidic residues" evidence="11">
    <location>
        <begin position="16"/>
        <end position="27"/>
    </location>
</feature>
<sequence length="641" mass="72088">MNASRPNDHTQPNAPTDRDAAAPDHAADPNNGSDPNPSGEKTHRHFIRQAIDADLASGRFDGVRTRFPPEPNGYLHIGHAKSICLNFGLAQELGGTCNLRFDDTNPTKEDTEYVDSIQEDVRWLGFQWDNLHFASDYFDQLYQWAEKLVMEGHAYVCDLTAEQTREYRGTLTEPGRDSPGRSNTPEENLDLLRRMKAGEFPDGAKTLRAKIDMANPNINLRDPVMYRISHVPHHRTGDKWCIYPMYDWAHGQSDSIEKITFSICTLEFEHHRPLYDWYCEKLEIHHPRQIEFARLNITYTVMSKRKLLQLVQEKHVSGWDDPRMPTIVGLRRRGYTPESIRAFCADIGVAKFNSTIDVVRLENAVREHLNEVAPRRMAVLDPVKLTITNWADHGSPVEMMSAINNPGDESAGSREIPFSGSLWIERDDFKEEAPRKFFRLKKGGAVRLRAGYIVDCHDVVKDDDGNITEILCTYDPETKSGEDTSGRKVKGTIHWVSCDHASEVTVRNYDRLFSVENPDNVPEGKTFLDHINPDSLSTTKAYVEPALCEAKVGDRVQFERLGYYVVDPDSKDGEMVFNRIVGLRDTWAKIANKSEGNPKGGGKQGAGKQGGGKQGSGKQKTGKQGGNQPASGKPPQAKKTD</sequence>
<dbReference type="HAMAP" id="MF_00126">
    <property type="entry name" value="Gln_tRNA_synth"/>
    <property type="match status" value="1"/>
</dbReference>
<dbReference type="InterPro" id="IPR000924">
    <property type="entry name" value="Glu/Gln-tRNA-synth"/>
</dbReference>
<dbReference type="InterPro" id="IPR050132">
    <property type="entry name" value="Gln/Glu-tRNA_Ligase"/>
</dbReference>
<keyword evidence="7 9" id="KW-0030">Aminoacyl-tRNA synthetase</keyword>
<feature type="binding site" evidence="9">
    <location>
        <position position="102"/>
    </location>
    <ligand>
        <name>L-glutamine</name>
        <dbReference type="ChEBI" id="CHEBI:58359"/>
    </ligand>
</feature>
<evidence type="ECO:0000256" key="6">
    <source>
        <dbReference type="ARBA" id="ARBA00022917"/>
    </source>
</evidence>
<evidence type="ECO:0000259" key="14">
    <source>
        <dbReference type="Pfam" id="PF20974"/>
    </source>
</evidence>
<dbReference type="GO" id="GO:0005524">
    <property type="term" value="F:ATP binding"/>
    <property type="evidence" value="ECO:0007669"/>
    <property type="project" value="UniProtKB-UniRule"/>
</dbReference>
<dbReference type="Gene3D" id="3.40.50.620">
    <property type="entry name" value="HUPs"/>
    <property type="match status" value="1"/>
</dbReference>
<dbReference type="SUPFAM" id="SSF50715">
    <property type="entry name" value="Ribosomal protein L25-like"/>
    <property type="match status" value="1"/>
</dbReference>
<evidence type="ECO:0000313" key="16">
    <source>
        <dbReference type="Proteomes" id="UP000011885"/>
    </source>
</evidence>
<feature type="region of interest" description="Disordered" evidence="11">
    <location>
        <begin position="592"/>
        <end position="641"/>
    </location>
</feature>
<evidence type="ECO:0000259" key="13">
    <source>
        <dbReference type="Pfam" id="PF03950"/>
    </source>
</evidence>
<dbReference type="InterPro" id="IPR049437">
    <property type="entry name" value="tRNA-synt_1c_C2"/>
</dbReference>
<keyword evidence="4 9" id="KW-0547">Nucleotide-binding</keyword>
<dbReference type="InterPro" id="IPR020056">
    <property type="entry name" value="Rbsml_bL25/Gln-tRNA_synth_N"/>
</dbReference>
<dbReference type="GO" id="GO:0005829">
    <property type="term" value="C:cytosol"/>
    <property type="evidence" value="ECO:0007669"/>
    <property type="project" value="TreeGrafter"/>
</dbReference>
<keyword evidence="16" id="KW-1185">Reference proteome</keyword>
<dbReference type="CDD" id="cd00807">
    <property type="entry name" value="GlnRS_core"/>
    <property type="match status" value="1"/>
</dbReference>
<feature type="short sequence motif" description="'KMSKS' region" evidence="9">
    <location>
        <begin position="301"/>
        <end position="305"/>
    </location>
</feature>
<feature type="short sequence motif" description="'HIGH' region" evidence="9">
    <location>
        <begin position="69"/>
        <end position="79"/>
    </location>
</feature>
<dbReference type="SUPFAM" id="SSF52374">
    <property type="entry name" value="Nucleotidylyl transferase"/>
    <property type="match status" value="1"/>
</dbReference>
<feature type="binding site" evidence="9">
    <location>
        <begin position="302"/>
        <end position="304"/>
    </location>
    <ligand>
        <name>ATP</name>
        <dbReference type="ChEBI" id="CHEBI:30616"/>
    </ligand>
</feature>
<comment type="catalytic activity">
    <reaction evidence="8 9">
        <text>tRNA(Gln) + L-glutamine + ATP = L-glutaminyl-tRNA(Gln) + AMP + diphosphate</text>
        <dbReference type="Rhea" id="RHEA:20121"/>
        <dbReference type="Rhea" id="RHEA-COMP:9662"/>
        <dbReference type="Rhea" id="RHEA-COMP:9681"/>
        <dbReference type="ChEBI" id="CHEBI:30616"/>
        <dbReference type="ChEBI" id="CHEBI:33019"/>
        <dbReference type="ChEBI" id="CHEBI:58359"/>
        <dbReference type="ChEBI" id="CHEBI:78442"/>
        <dbReference type="ChEBI" id="CHEBI:78521"/>
        <dbReference type="ChEBI" id="CHEBI:456215"/>
        <dbReference type="EC" id="6.1.1.18"/>
    </reaction>
</comment>
<accession>M5UCU9</accession>
<feature type="binding site" evidence="9">
    <location>
        <begin position="70"/>
        <end position="72"/>
    </location>
    <ligand>
        <name>ATP</name>
        <dbReference type="ChEBI" id="CHEBI:30616"/>
    </ligand>
</feature>
<evidence type="ECO:0000256" key="7">
    <source>
        <dbReference type="ARBA" id="ARBA00023146"/>
    </source>
</evidence>
<dbReference type="Gene3D" id="2.40.240.10">
    <property type="entry name" value="Ribosomal Protein L25, Chain P"/>
    <property type="match status" value="2"/>
</dbReference>
<dbReference type="NCBIfam" id="NF011291">
    <property type="entry name" value="PRK14703.1"/>
    <property type="match status" value="1"/>
</dbReference>
<feature type="compositionally biased region" description="Gly residues" evidence="11">
    <location>
        <begin position="598"/>
        <end position="615"/>
    </location>
</feature>
<evidence type="ECO:0000256" key="4">
    <source>
        <dbReference type="ARBA" id="ARBA00022741"/>
    </source>
</evidence>
<dbReference type="PATRIC" id="fig|1263870.3.peg.3052"/>
<comment type="subcellular location">
    <subcellularLocation>
        <location evidence="9">Cytoplasm</location>
    </subcellularLocation>
</comment>
<dbReference type="GO" id="GO:0004819">
    <property type="term" value="F:glutamine-tRNA ligase activity"/>
    <property type="evidence" value="ECO:0007669"/>
    <property type="project" value="UniProtKB-UniRule"/>
</dbReference>
<dbReference type="Pfam" id="PF00749">
    <property type="entry name" value="tRNA-synt_1c"/>
    <property type="match status" value="1"/>
</dbReference>
<dbReference type="NCBIfam" id="TIGR00440">
    <property type="entry name" value="glnS"/>
    <property type="match status" value="1"/>
</dbReference>
<dbReference type="PANTHER" id="PTHR43097:SF5">
    <property type="entry name" value="GLUTAMATE--TRNA LIGASE"/>
    <property type="match status" value="1"/>
</dbReference>
<gene>
    <name evidence="9" type="primary">glnS</name>
    <name evidence="15" type="ORF">RSSM_02871</name>
</gene>
<dbReference type="InterPro" id="IPR001412">
    <property type="entry name" value="aa-tRNA-synth_I_CS"/>
</dbReference>
<reference evidence="15 16" key="1">
    <citation type="journal article" date="2013" name="Mar. Genomics">
        <title>Expression of sulfatases in Rhodopirellula baltica and the diversity of sulfatases in the genus Rhodopirellula.</title>
        <authorList>
            <person name="Wegner C.E."/>
            <person name="Richter-Heitmann T."/>
            <person name="Klindworth A."/>
            <person name="Klockow C."/>
            <person name="Richter M."/>
            <person name="Achstetter T."/>
            <person name="Glockner F.O."/>
            <person name="Harder J."/>
        </authorList>
    </citation>
    <scope>NUCLEOTIDE SEQUENCE [LARGE SCALE GENOMIC DNA]</scope>
    <source>
        <strain evidence="15 16">SM41</strain>
    </source>
</reference>
<keyword evidence="6 9" id="KW-0648">Protein biosynthesis</keyword>
<keyword evidence="3 9" id="KW-0436">Ligase</keyword>
<comment type="caution">
    <text evidence="15">The sequence shown here is derived from an EMBL/GenBank/DDBJ whole genome shotgun (WGS) entry which is preliminary data.</text>
</comment>
<dbReference type="Proteomes" id="UP000011885">
    <property type="component" value="Unassembled WGS sequence"/>
</dbReference>
<dbReference type="Pfam" id="PF20974">
    <property type="entry name" value="tRNA-synt_1c_C2"/>
    <property type="match status" value="1"/>
</dbReference>
<dbReference type="AlphaFoldDB" id="M5UCU9"/>
<feature type="region of interest" description="Disordered" evidence="11">
    <location>
        <begin position="1"/>
        <end position="42"/>
    </location>
</feature>
<evidence type="ECO:0000256" key="2">
    <source>
        <dbReference type="ARBA" id="ARBA00022490"/>
    </source>
</evidence>
<evidence type="ECO:0000313" key="15">
    <source>
        <dbReference type="EMBL" id="EMI55686.1"/>
    </source>
</evidence>
<comment type="similarity">
    <text evidence="1 9 10">Belongs to the class-I aminoacyl-tRNA synthetase family.</text>
</comment>
<organism evidence="15 16">
    <name type="scientific">Rhodopirellula sallentina SM41</name>
    <dbReference type="NCBI Taxonomy" id="1263870"/>
    <lineage>
        <taxon>Bacteria</taxon>
        <taxon>Pseudomonadati</taxon>
        <taxon>Planctomycetota</taxon>
        <taxon>Planctomycetia</taxon>
        <taxon>Pirellulales</taxon>
        <taxon>Pirellulaceae</taxon>
        <taxon>Rhodopirellula</taxon>
    </lineage>
</organism>
<dbReference type="InterPro" id="IPR014729">
    <property type="entry name" value="Rossmann-like_a/b/a_fold"/>
</dbReference>
<evidence type="ECO:0000256" key="1">
    <source>
        <dbReference type="ARBA" id="ARBA00005594"/>
    </source>
</evidence>
<dbReference type="FunFam" id="2.40.240.10:FF:000001">
    <property type="entry name" value="Glutamine--tRNA ligase"/>
    <property type="match status" value="1"/>
</dbReference>
<evidence type="ECO:0000256" key="8">
    <source>
        <dbReference type="ARBA" id="ARBA00048270"/>
    </source>
</evidence>
<evidence type="ECO:0000256" key="9">
    <source>
        <dbReference type="HAMAP-Rule" id="MF_00126"/>
    </source>
</evidence>
<proteinExistence type="inferred from homology"/>
<dbReference type="PROSITE" id="PS00178">
    <property type="entry name" value="AA_TRNA_LIGASE_I"/>
    <property type="match status" value="1"/>
</dbReference>
<feature type="domain" description="Glutamyl/glutaminyl-tRNA synthetase class Ib anti-codon binding" evidence="13">
    <location>
        <begin position="373"/>
        <end position="475"/>
    </location>
</feature>
<feature type="binding site" evidence="9">
    <location>
        <begin position="76"/>
        <end position="82"/>
    </location>
    <ligand>
        <name>ATP</name>
        <dbReference type="ChEBI" id="CHEBI:30616"/>
    </ligand>
</feature>
<keyword evidence="5 9" id="KW-0067">ATP-binding</keyword>
<dbReference type="PANTHER" id="PTHR43097">
    <property type="entry name" value="GLUTAMINE-TRNA LIGASE"/>
    <property type="match status" value="1"/>
</dbReference>
<dbReference type="GO" id="GO:0006425">
    <property type="term" value="P:glutaminyl-tRNA aminoacylation"/>
    <property type="evidence" value="ECO:0007669"/>
    <property type="project" value="UniProtKB-UniRule"/>
</dbReference>
<dbReference type="InterPro" id="IPR022861">
    <property type="entry name" value="Gln_tRNA_ligase_bac"/>
</dbReference>
<evidence type="ECO:0000256" key="11">
    <source>
        <dbReference type="SAM" id="MobiDB-lite"/>
    </source>
</evidence>
<dbReference type="EC" id="6.1.1.18" evidence="9"/>
<dbReference type="GO" id="GO:0006424">
    <property type="term" value="P:glutamyl-tRNA aminoacylation"/>
    <property type="evidence" value="ECO:0007669"/>
    <property type="project" value="UniProtKB-UniRule"/>
</dbReference>
<dbReference type="RefSeq" id="WP_008679261.1">
    <property type="nucleotide sequence ID" value="NZ_ANOH01000203.1"/>
</dbReference>
<dbReference type="InterPro" id="IPR020059">
    <property type="entry name" value="Glu/Gln-tRNA-synth_Ib_codon-bd"/>
</dbReference>
<dbReference type="Pfam" id="PF03950">
    <property type="entry name" value="tRNA-synt_1c_C"/>
    <property type="match status" value="1"/>
</dbReference>
<dbReference type="FunFam" id="3.40.50.620:FF:000037">
    <property type="entry name" value="Glutamine--tRNA ligase cytoplasmic"/>
    <property type="match status" value="1"/>
</dbReference>
<evidence type="ECO:0000256" key="10">
    <source>
        <dbReference type="RuleBase" id="RU363037"/>
    </source>
</evidence>
<dbReference type="PRINTS" id="PR00987">
    <property type="entry name" value="TRNASYNTHGLU"/>
</dbReference>
<comment type="caution">
    <text evidence="9">Lacks conserved residue(s) required for the propagation of feature annotation.</text>
</comment>
<keyword evidence="2 9" id="KW-0963">Cytoplasm</keyword>
<feature type="compositionally biased region" description="Polar residues" evidence="11">
    <location>
        <begin position="1"/>
        <end position="11"/>
    </location>
</feature>
<comment type="subunit">
    <text evidence="9">Monomer.</text>
</comment>
<protein>
    <recommendedName>
        <fullName evidence="9">Glutamine--tRNA ligase</fullName>
        <ecNumber evidence="9">6.1.1.18</ecNumber>
    </recommendedName>
    <alternativeName>
        <fullName evidence="9">Glutaminyl-tRNA synthetase</fullName>
        <shortName evidence="9">GlnRS</shortName>
    </alternativeName>
</protein>
<dbReference type="EMBL" id="ANOH01000203">
    <property type="protein sequence ID" value="EMI55686.1"/>
    <property type="molecule type" value="Genomic_DNA"/>
</dbReference>
<dbReference type="InterPro" id="IPR020058">
    <property type="entry name" value="Glu/Gln-tRNA-synth_Ib_cat-dom"/>
</dbReference>
<evidence type="ECO:0000256" key="5">
    <source>
        <dbReference type="ARBA" id="ARBA00022840"/>
    </source>
</evidence>
<feature type="binding site" evidence="9">
    <location>
        <position position="246"/>
    </location>
    <ligand>
        <name>L-glutamine</name>
        <dbReference type="ChEBI" id="CHEBI:58359"/>
    </ligand>
</feature>
<feature type="binding site" evidence="9">
    <location>
        <position position="265"/>
    </location>
    <ligand>
        <name>ATP</name>
        <dbReference type="ChEBI" id="CHEBI:30616"/>
    </ligand>
</feature>
<dbReference type="InterPro" id="IPR004514">
    <property type="entry name" value="Gln-tRNA-synth"/>
</dbReference>
<name>M5UCU9_9BACT</name>
<evidence type="ECO:0000259" key="12">
    <source>
        <dbReference type="Pfam" id="PF00749"/>
    </source>
</evidence>